<gene>
    <name evidence="3" type="ORF">C8A00DRAFT_40860</name>
</gene>
<dbReference type="GO" id="GO:1990432">
    <property type="term" value="P:siRNA 3'-end processing"/>
    <property type="evidence" value="ECO:0007669"/>
    <property type="project" value="TreeGrafter"/>
</dbReference>
<dbReference type="InterPro" id="IPR012337">
    <property type="entry name" value="RNaseH-like_sf"/>
</dbReference>
<reference evidence="3" key="2">
    <citation type="submission" date="2023-05" db="EMBL/GenBank/DDBJ databases">
        <authorList>
            <consortium name="Lawrence Berkeley National Laboratory"/>
            <person name="Steindorff A."/>
            <person name="Hensen N."/>
            <person name="Bonometti L."/>
            <person name="Westerberg I."/>
            <person name="Brannstrom I.O."/>
            <person name="Guillou S."/>
            <person name="Cros-Aarteil S."/>
            <person name="Calhoun S."/>
            <person name="Haridas S."/>
            <person name="Kuo A."/>
            <person name="Mondo S."/>
            <person name="Pangilinan J."/>
            <person name="Riley R."/>
            <person name="Labutti K."/>
            <person name="Andreopoulos B."/>
            <person name="Lipzen A."/>
            <person name="Chen C."/>
            <person name="Yanf M."/>
            <person name="Daum C."/>
            <person name="Ng V."/>
            <person name="Clum A."/>
            <person name="Ohm R."/>
            <person name="Martin F."/>
            <person name="Silar P."/>
            <person name="Natvig D."/>
            <person name="Lalanne C."/>
            <person name="Gautier V."/>
            <person name="Ament-Velasquez S.L."/>
            <person name="Kruys A."/>
            <person name="Hutchinson M.I."/>
            <person name="Powell A.J."/>
            <person name="Barry K."/>
            <person name="Miller A.N."/>
            <person name="Grigoriev I.V."/>
            <person name="Debuchy R."/>
            <person name="Gladieux P."/>
            <person name="Thoren M.H."/>
            <person name="Johannesson H."/>
        </authorList>
    </citation>
    <scope>NUCLEOTIDE SEQUENCE</scope>
    <source>
        <strain evidence="3">CBS 538.74</strain>
    </source>
</reference>
<dbReference type="PANTHER" id="PTHR15092">
    <property type="entry name" value="POLY A -SPECIFIC RIBONUCLEASE/TARGET OF EGR1, MEMBER 1"/>
    <property type="match status" value="1"/>
</dbReference>
<keyword evidence="4" id="KW-1185">Reference proteome</keyword>
<dbReference type="Pfam" id="PF04857">
    <property type="entry name" value="CAF1"/>
    <property type="match status" value="1"/>
</dbReference>
<dbReference type="GO" id="GO:0005634">
    <property type="term" value="C:nucleus"/>
    <property type="evidence" value="ECO:0007669"/>
    <property type="project" value="TreeGrafter"/>
</dbReference>
<name>A0AAN6VS06_9PEZI</name>
<proteinExistence type="inferred from homology"/>
<dbReference type="InterPro" id="IPR006941">
    <property type="entry name" value="RNase_CAF1"/>
</dbReference>
<organism evidence="3 4">
    <name type="scientific">Chaetomidium leptoderma</name>
    <dbReference type="NCBI Taxonomy" id="669021"/>
    <lineage>
        <taxon>Eukaryota</taxon>
        <taxon>Fungi</taxon>
        <taxon>Dikarya</taxon>
        <taxon>Ascomycota</taxon>
        <taxon>Pezizomycotina</taxon>
        <taxon>Sordariomycetes</taxon>
        <taxon>Sordariomycetidae</taxon>
        <taxon>Sordariales</taxon>
        <taxon>Chaetomiaceae</taxon>
        <taxon>Chaetomidium</taxon>
    </lineage>
</organism>
<dbReference type="InterPro" id="IPR036397">
    <property type="entry name" value="RNaseH_sf"/>
</dbReference>
<sequence length="432" mass="47697">MTGVSGHSASKTLEHTEASAYHRAAEAARTFQILQIGLTCLSHTGYRARTFTFHLTPEFVPPNTALAKLIDRKLVLSYRSFLFLKENNFSFDKAFSQGVPYLSRSEGAEAIRWEQGGRQQQGWDGEYKQRHDSIVRQTGKQTPSHTPHLPGFRYVIEALVGGPFANAIDPELLMTDDHHNNNNIQGDTNKKAAKLTQLRLNLRLYEQRLKKRRPVLIGHNPFLDLCFLHETFLRPLPPDAAAFRRAINKDFFPRIIDTKYLSSQVPGSRTGKNKNLEQLFYEVVNHKDFSPIVPEPGFDARNNGCAAAAHNAGFDSWMTAVVFVGLARKMVMRDSSSLRRGPQGGGGGGIGKEEAPGSSSGRRRDDGSELFRELSPFAAGGGSWGSAESGPAAAAAAAAAAEFIPPWECEVWRKYGNKLRLGGVGGMDLTRW</sequence>
<reference evidence="3" key="1">
    <citation type="journal article" date="2023" name="Mol. Phylogenet. Evol.">
        <title>Genome-scale phylogeny and comparative genomics of the fungal order Sordariales.</title>
        <authorList>
            <person name="Hensen N."/>
            <person name="Bonometti L."/>
            <person name="Westerberg I."/>
            <person name="Brannstrom I.O."/>
            <person name="Guillou S."/>
            <person name="Cros-Aarteil S."/>
            <person name="Calhoun S."/>
            <person name="Haridas S."/>
            <person name="Kuo A."/>
            <person name="Mondo S."/>
            <person name="Pangilinan J."/>
            <person name="Riley R."/>
            <person name="LaButti K."/>
            <person name="Andreopoulos B."/>
            <person name="Lipzen A."/>
            <person name="Chen C."/>
            <person name="Yan M."/>
            <person name="Daum C."/>
            <person name="Ng V."/>
            <person name="Clum A."/>
            <person name="Steindorff A."/>
            <person name="Ohm R.A."/>
            <person name="Martin F."/>
            <person name="Silar P."/>
            <person name="Natvig D.O."/>
            <person name="Lalanne C."/>
            <person name="Gautier V."/>
            <person name="Ament-Velasquez S.L."/>
            <person name="Kruys A."/>
            <person name="Hutchinson M.I."/>
            <person name="Powell A.J."/>
            <person name="Barry K."/>
            <person name="Miller A.N."/>
            <person name="Grigoriev I.V."/>
            <person name="Debuchy R."/>
            <person name="Gladieux P."/>
            <person name="Hiltunen Thoren M."/>
            <person name="Johannesson H."/>
        </authorList>
    </citation>
    <scope>NUCLEOTIDE SEQUENCE</scope>
    <source>
        <strain evidence="3">CBS 538.74</strain>
    </source>
</reference>
<dbReference type="GO" id="GO:0000289">
    <property type="term" value="P:nuclear-transcribed mRNA poly(A) tail shortening"/>
    <property type="evidence" value="ECO:0007669"/>
    <property type="project" value="TreeGrafter"/>
</dbReference>
<evidence type="ECO:0000313" key="3">
    <source>
        <dbReference type="EMBL" id="KAK4156738.1"/>
    </source>
</evidence>
<evidence type="ECO:0000313" key="4">
    <source>
        <dbReference type="Proteomes" id="UP001302745"/>
    </source>
</evidence>
<comment type="similarity">
    <text evidence="1">Belongs to the CAF1 family.</text>
</comment>
<comment type="caution">
    <text evidence="3">The sequence shown here is derived from an EMBL/GenBank/DDBJ whole genome shotgun (WGS) entry which is preliminary data.</text>
</comment>
<evidence type="ECO:0000256" key="1">
    <source>
        <dbReference type="ARBA" id="ARBA00008372"/>
    </source>
</evidence>
<dbReference type="EMBL" id="MU856862">
    <property type="protein sequence ID" value="KAK4156738.1"/>
    <property type="molecule type" value="Genomic_DNA"/>
</dbReference>
<protein>
    <submittedName>
        <fullName evidence="3">Ribonuclease H-like domain-containing protein</fullName>
    </submittedName>
</protein>
<dbReference type="AlphaFoldDB" id="A0AAN6VS06"/>
<dbReference type="Gene3D" id="3.30.420.10">
    <property type="entry name" value="Ribonuclease H-like superfamily/Ribonuclease H"/>
    <property type="match status" value="1"/>
</dbReference>
<dbReference type="GO" id="GO:0003723">
    <property type="term" value="F:RNA binding"/>
    <property type="evidence" value="ECO:0007669"/>
    <property type="project" value="TreeGrafter"/>
</dbReference>
<dbReference type="InterPro" id="IPR051181">
    <property type="entry name" value="CAF1_poly(A)_ribonucleases"/>
</dbReference>
<dbReference type="Proteomes" id="UP001302745">
    <property type="component" value="Unassembled WGS sequence"/>
</dbReference>
<evidence type="ECO:0000256" key="2">
    <source>
        <dbReference type="SAM" id="MobiDB-lite"/>
    </source>
</evidence>
<dbReference type="GO" id="GO:0000175">
    <property type="term" value="F:3'-5'-RNA exonuclease activity"/>
    <property type="evidence" value="ECO:0007669"/>
    <property type="project" value="TreeGrafter"/>
</dbReference>
<dbReference type="GO" id="GO:1990431">
    <property type="term" value="P:priRNA 3'-end processing"/>
    <property type="evidence" value="ECO:0007669"/>
    <property type="project" value="TreeGrafter"/>
</dbReference>
<feature type="region of interest" description="Disordered" evidence="2">
    <location>
        <begin position="335"/>
        <end position="367"/>
    </location>
</feature>
<dbReference type="PANTHER" id="PTHR15092:SF22">
    <property type="entry name" value="POLY(A)-SPECIFIC RIBONUCLEASE PNLDC1"/>
    <property type="match status" value="1"/>
</dbReference>
<dbReference type="SUPFAM" id="SSF53098">
    <property type="entry name" value="Ribonuclease H-like"/>
    <property type="match status" value="1"/>
</dbReference>
<accession>A0AAN6VS06</accession>